<name>A0A940SUD8_9ENTE</name>
<dbReference type="InterPro" id="IPR050661">
    <property type="entry name" value="BglG_antiterminators"/>
</dbReference>
<gene>
    <name evidence="3" type="ORF">I6N95_09400</name>
</gene>
<evidence type="ECO:0000259" key="2">
    <source>
        <dbReference type="PROSITE" id="PS51372"/>
    </source>
</evidence>
<keyword evidence="4" id="KW-1185">Reference proteome</keyword>
<dbReference type="Proteomes" id="UP000674938">
    <property type="component" value="Unassembled WGS sequence"/>
</dbReference>
<dbReference type="RefSeq" id="WP_209526958.1">
    <property type="nucleotide sequence ID" value="NZ_JAEEGA010000005.1"/>
</dbReference>
<dbReference type="NCBIfam" id="NF046042">
    <property type="entry name" value="LicT"/>
    <property type="match status" value="1"/>
</dbReference>
<evidence type="ECO:0000256" key="1">
    <source>
        <dbReference type="ARBA" id="ARBA00022737"/>
    </source>
</evidence>
<dbReference type="PANTHER" id="PTHR30185:SF15">
    <property type="entry name" value="CRYPTIC BETA-GLUCOSIDE BGL OPERON ANTITERMINATOR"/>
    <property type="match status" value="1"/>
</dbReference>
<dbReference type="InterPro" id="IPR011608">
    <property type="entry name" value="PRD"/>
</dbReference>
<sequence length="283" mass="33085">MIIEKVYNNNIVLSRNDMAEEVIVMGRGLAFQKQKGDSLDKGLIEKVFIIENADENVQLKKLIQDIDLEEIELSKEIILIAEDTLKRSFSNTIYLSFTDHLHYTIERAREGIFIPNPLLYEIKRFYPKEYKLALQALLMIEERFGLHFPESEAAFIALHLANNMATPDGMAITMKSTEIVRDILSIISNFFGILFDETSLSYTRMVTHLQYFVQRILTDKSYEEKDDFLYELVQSKYPKAFKCGLRIKSYLENKRTLEVRESEMIYLVIHINRVVQEAEKQSM</sequence>
<comment type="caution">
    <text evidence="3">The sequence shown here is derived from an EMBL/GenBank/DDBJ whole genome shotgun (WGS) entry which is preliminary data.</text>
</comment>
<evidence type="ECO:0000313" key="3">
    <source>
        <dbReference type="EMBL" id="MBP1041220.1"/>
    </source>
</evidence>
<dbReference type="PROSITE" id="PS51372">
    <property type="entry name" value="PRD_2"/>
    <property type="match status" value="2"/>
</dbReference>
<dbReference type="GO" id="GO:0006355">
    <property type="term" value="P:regulation of DNA-templated transcription"/>
    <property type="evidence" value="ECO:0007669"/>
    <property type="project" value="InterPro"/>
</dbReference>
<accession>A0A940SUD8</accession>
<keyword evidence="1" id="KW-0677">Repeat</keyword>
<dbReference type="Gene3D" id="1.10.1790.10">
    <property type="entry name" value="PRD domain"/>
    <property type="match status" value="2"/>
</dbReference>
<dbReference type="EMBL" id="JAEEGA010000005">
    <property type="protein sequence ID" value="MBP1041220.1"/>
    <property type="molecule type" value="Genomic_DNA"/>
</dbReference>
<dbReference type="SMART" id="SM01061">
    <property type="entry name" value="CAT_RBD"/>
    <property type="match status" value="1"/>
</dbReference>
<reference evidence="3" key="1">
    <citation type="submission" date="2020-12" db="EMBL/GenBank/DDBJ databases">
        <title>Vagococcus allomyrinae sp. nov. and Enterococcus lavae sp. nov., isolated from the larvae of Allomyrina dichotoma.</title>
        <authorList>
            <person name="Lee S.D."/>
        </authorList>
    </citation>
    <scope>NUCLEOTIDE SEQUENCE</scope>
    <source>
        <strain evidence="3">BWB3-3</strain>
    </source>
</reference>
<dbReference type="Pfam" id="PF00874">
    <property type="entry name" value="PRD"/>
    <property type="match status" value="2"/>
</dbReference>
<dbReference type="Pfam" id="PF03123">
    <property type="entry name" value="CAT_RBD"/>
    <property type="match status" value="1"/>
</dbReference>
<dbReference type="SUPFAM" id="SSF50151">
    <property type="entry name" value="SacY-like RNA-binding domain"/>
    <property type="match status" value="1"/>
</dbReference>
<feature type="domain" description="PRD" evidence="2">
    <location>
        <begin position="65"/>
        <end position="170"/>
    </location>
</feature>
<dbReference type="InterPro" id="IPR036650">
    <property type="entry name" value="CAT_RNA-bd_dom_sf"/>
</dbReference>
<feature type="domain" description="PRD" evidence="2">
    <location>
        <begin position="171"/>
        <end position="281"/>
    </location>
</feature>
<dbReference type="InterPro" id="IPR004341">
    <property type="entry name" value="CAT_RNA-bd_dom"/>
</dbReference>
<dbReference type="AlphaFoldDB" id="A0A940SUD8"/>
<proteinExistence type="predicted"/>
<organism evidence="3 4">
    <name type="scientific">Vagococcus allomyrinae</name>
    <dbReference type="NCBI Taxonomy" id="2794353"/>
    <lineage>
        <taxon>Bacteria</taxon>
        <taxon>Bacillati</taxon>
        <taxon>Bacillota</taxon>
        <taxon>Bacilli</taxon>
        <taxon>Lactobacillales</taxon>
        <taxon>Enterococcaceae</taxon>
        <taxon>Vagococcus</taxon>
    </lineage>
</organism>
<dbReference type="SUPFAM" id="SSF63520">
    <property type="entry name" value="PTS-regulatory domain, PRD"/>
    <property type="match status" value="2"/>
</dbReference>
<dbReference type="InterPro" id="IPR036634">
    <property type="entry name" value="PRD_sf"/>
</dbReference>
<evidence type="ECO:0000313" key="4">
    <source>
        <dbReference type="Proteomes" id="UP000674938"/>
    </source>
</evidence>
<dbReference type="GO" id="GO:0003723">
    <property type="term" value="F:RNA binding"/>
    <property type="evidence" value="ECO:0007669"/>
    <property type="project" value="InterPro"/>
</dbReference>
<protein>
    <submittedName>
        <fullName evidence="3">PRD domain-containing protein</fullName>
    </submittedName>
</protein>
<dbReference type="Gene3D" id="2.30.24.10">
    <property type="entry name" value="CAT RNA-binding domain"/>
    <property type="match status" value="1"/>
</dbReference>
<dbReference type="PANTHER" id="PTHR30185">
    <property type="entry name" value="CRYPTIC BETA-GLUCOSIDE BGL OPERON ANTITERMINATOR"/>
    <property type="match status" value="1"/>
</dbReference>